<keyword evidence="2" id="KW-1185">Reference proteome</keyword>
<dbReference type="OrthoDB" id="120291at2759"/>
<proteinExistence type="predicted"/>
<organism evidence="1 2">
    <name type="scientific">Phytophthora lilii</name>
    <dbReference type="NCBI Taxonomy" id="2077276"/>
    <lineage>
        <taxon>Eukaryota</taxon>
        <taxon>Sar</taxon>
        <taxon>Stramenopiles</taxon>
        <taxon>Oomycota</taxon>
        <taxon>Peronosporomycetes</taxon>
        <taxon>Peronosporales</taxon>
        <taxon>Peronosporaceae</taxon>
        <taxon>Phytophthora</taxon>
    </lineage>
</organism>
<dbReference type="EMBL" id="BSXW01000552">
    <property type="protein sequence ID" value="GMF25422.1"/>
    <property type="molecule type" value="Genomic_DNA"/>
</dbReference>
<accession>A0A9W6U4W5</accession>
<protein>
    <submittedName>
        <fullName evidence="1">Unnamed protein product</fullName>
    </submittedName>
</protein>
<sequence>MTKQMERLEEQVTRRFRELERDVKWLKSQGEAAKNAEASMLQTSPDEVQVIPRPAKDLALTKERGTQSVGELVNSTKSANQRHRNKIILDAATEAVREDTKVHSDYVHKRLMKDNSRLSDQIKLNEIAIEDSLDYVKTIAATNEAEAIEHMYQIEELRVSVNKKKQRRDTALAAVIAEKWRGKQEELDHLVRQVACADSPPLTSHELLTMVSSKLGQNGEVVQILHSKLKNRISCLHVDDTNKDTQFIEVQELSSGLAAALSERSALEDQERVVCLELMRSSHSIYKLVLAKRICGYHDTLQ</sequence>
<dbReference type="Proteomes" id="UP001165083">
    <property type="component" value="Unassembled WGS sequence"/>
</dbReference>
<dbReference type="AlphaFoldDB" id="A0A9W6U4W5"/>
<evidence type="ECO:0000313" key="1">
    <source>
        <dbReference type="EMBL" id="GMF25422.1"/>
    </source>
</evidence>
<name>A0A9W6U4W5_9STRA</name>
<gene>
    <name evidence="1" type="ORF">Plil01_001049600</name>
</gene>
<evidence type="ECO:0000313" key="2">
    <source>
        <dbReference type="Proteomes" id="UP001165083"/>
    </source>
</evidence>
<comment type="caution">
    <text evidence="1">The sequence shown here is derived from an EMBL/GenBank/DDBJ whole genome shotgun (WGS) entry which is preliminary data.</text>
</comment>
<reference evidence="1" key="1">
    <citation type="submission" date="2023-04" db="EMBL/GenBank/DDBJ databases">
        <title>Phytophthora lilii NBRC 32176.</title>
        <authorList>
            <person name="Ichikawa N."/>
            <person name="Sato H."/>
            <person name="Tonouchi N."/>
        </authorList>
    </citation>
    <scope>NUCLEOTIDE SEQUENCE</scope>
    <source>
        <strain evidence="1">NBRC 32176</strain>
    </source>
</reference>